<feature type="region of interest" description="Disordered" evidence="1">
    <location>
        <begin position="50"/>
        <end position="81"/>
    </location>
</feature>
<comment type="caution">
    <text evidence="4">The sequence shown here is derived from an EMBL/GenBank/DDBJ whole genome shotgun (WGS) entry which is preliminary data.</text>
</comment>
<evidence type="ECO:0000313" key="4">
    <source>
        <dbReference type="EMBL" id="OUR98565.1"/>
    </source>
</evidence>
<feature type="chain" id="PRO_5012192984" description="Transmembrane protein" evidence="3">
    <location>
        <begin position="25"/>
        <end position="145"/>
    </location>
</feature>
<sequence length="145" mass="16006">MKQISKQLIIFLFLTLVTSSMAFARKPAVEPVTGISIDQYDDVSPSKATPFSFGQAKTKNLAPAKTKKEVKQTSLKQTSESGSQTNKIIVILMVCLLPIAVWLGLMKGIKDLDQEEMNNVVDLNSKRKDTLDKSDDDDMDIPKAS</sequence>
<name>A0A1Y5FGX5_9BACT</name>
<evidence type="ECO:0000256" key="1">
    <source>
        <dbReference type="SAM" id="MobiDB-lite"/>
    </source>
</evidence>
<keyword evidence="2" id="KW-1133">Transmembrane helix</keyword>
<evidence type="ECO:0000256" key="2">
    <source>
        <dbReference type="SAM" id="Phobius"/>
    </source>
</evidence>
<proteinExistence type="predicted"/>
<keyword evidence="2" id="KW-0812">Transmembrane</keyword>
<organism evidence="4 5">
    <name type="scientific">Halobacteriovorax marinus</name>
    <dbReference type="NCBI Taxonomy" id="97084"/>
    <lineage>
        <taxon>Bacteria</taxon>
        <taxon>Pseudomonadati</taxon>
        <taxon>Bdellovibrionota</taxon>
        <taxon>Bacteriovoracia</taxon>
        <taxon>Bacteriovoracales</taxon>
        <taxon>Halobacteriovoraceae</taxon>
        <taxon>Halobacteriovorax</taxon>
    </lineage>
</organism>
<keyword evidence="3" id="KW-0732">Signal</keyword>
<accession>A0A1Y5FGX5</accession>
<evidence type="ECO:0008006" key="6">
    <source>
        <dbReference type="Google" id="ProtNLM"/>
    </source>
</evidence>
<evidence type="ECO:0000313" key="5">
    <source>
        <dbReference type="Proteomes" id="UP000196531"/>
    </source>
</evidence>
<dbReference type="Proteomes" id="UP000196531">
    <property type="component" value="Unassembled WGS sequence"/>
</dbReference>
<protein>
    <recommendedName>
        <fullName evidence="6">Transmembrane protein</fullName>
    </recommendedName>
</protein>
<feature type="compositionally biased region" description="Polar residues" evidence="1">
    <location>
        <begin position="72"/>
        <end position="81"/>
    </location>
</feature>
<keyword evidence="2" id="KW-0472">Membrane</keyword>
<gene>
    <name evidence="4" type="ORF">A9Q84_03895</name>
</gene>
<reference evidence="5" key="1">
    <citation type="journal article" date="2017" name="Proc. Natl. Acad. Sci. U.S.A.">
        <title>Simulation of Deepwater Horizon oil plume reveals substrate specialization within a complex community of hydrocarbon-degraders.</title>
        <authorList>
            <person name="Hu P."/>
            <person name="Dubinsky E.A."/>
            <person name="Probst A.J."/>
            <person name="Wang J."/>
            <person name="Sieber C.M.K."/>
            <person name="Tom L.M."/>
            <person name="Gardinali P."/>
            <person name="Banfield J.F."/>
            <person name="Atlas R.M."/>
            <person name="Andersen G.L."/>
        </authorList>
    </citation>
    <scope>NUCLEOTIDE SEQUENCE [LARGE SCALE GENOMIC DNA]</scope>
</reference>
<dbReference type="EMBL" id="MAAO01000004">
    <property type="protein sequence ID" value="OUR98565.1"/>
    <property type="molecule type" value="Genomic_DNA"/>
</dbReference>
<feature type="signal peptide" evidence="3">
    <location>
        <begin position="1"/>
        <end position="24"/>
    </location>
</feature>
<evidence type="ECO:0000256" key="3">
    <source>
        <dbReference type="SAM" id="SignalP"/>
    </source>
</evidence>
<feature type="transmembrane region" description="Helical" evidence="2">
    <location>
        <begin position="88"/>
        <end position="105"/>
    </location>
</feature>
<dbReference type="AlphaFoldDB" id="A0A1Y5FGX5"/>